<reference evidence="8 9" key="1">
    <citation type="submission" date="2014-04" db="EMBL/GenBank/DDBJ databases">
        <authorList>
            <consortium name="DOE Joint Genome Institute"/>
            <person name="Kuo A."/>
            <person name="Girlanda M."/>
            <person name="Perotto S."/>
            <person name="Kohler A."/>
            <person name="Nagy L.G."/>
            <person name="Floudas D."/>
            <person name="Copeland A."/>
            <person name="Barry K.W."/>
            <person name="Cichocki N."/>
            <person name="Veneault-Fourrey C."/>
            <person name="LaButti K."/>
            <person name="Lindquist E.A."/>
            <person name="Lipzen A."/>
            <person name="Lundell T."/>
            <person name="Morin E."/>
            <person name="Murat C."/>
            <person name="Sun H."/>
            <person name="Tunlid A."/>
            <person name="Henrissat B."/>
            <person name="Grigoriev I.V."/>
            <person name="Hibbett D.S."/>
            <person name="Martin F."/>
            <person name="Nordberg H.P."/>
            <person name="Cantor M.N."/>
            <person name="Hua S.X."/>
        </authorList>
    </citation>
    <scope>NUCLEOTIDE SEQUENCE [LARGE SCALE GENOMIC DNA]</scope>
    <source>
        <strain evidence="8 9">MUT 4182</strain>
    </source>
</reference>
<evidence type="ECO:0000313" key="9">
    <source>
        <dbReference type="Proteomes" id="UP000054248"/>
    </source>
</evidence>
<dbReference type="EMBL" id="KN822953">
    <property type="protein sequence ID" value="KIO32638.1"/>
    <property type="molecule type" value="Genomic_DNA"/>
</dbReference>
<dbReference type="Gene3D" id="3.30.450.30">
    <property type="entry name" value="Dynein light chain 2a, cytoplasmic"/>
    <property type="match status" value="1"/>
</dbReference>
<dbReference type="InterPro" id="IPR005455">
    <property type="entry name" value="PFN_euk"/>
</dbReference>
<dbReference type="STRING" id="1051891.A0A0C3LF82"/>
<keyword evidence="3" id="KW-0963">Cytoplasm</keyword>
<comment type="subcellular location">
    <subcellularLocation>
        <location evidence="1">Cytoplasm</location>
        <location evidence="1">Cytoskeleton</location>
    </subcellularLocation>
</comment>
<dbReference type="AlphaFoldDB" id="A0A0C3LF82"/>
<proteinExistence type="inferred from homology"/>
<evidence type="ECO:0000256" key="4">
    <source>
        <dbReference type="ARBA" id="ARBA00023203"/>
    </source>
</evidence>
<gene>
    <name evidence="8" type="ORF">M407DRAFT_241333</name>
</gene>
<dbReference type="OrthoDB" id="421374at2759"/>
<dbReference type="SMART" id="SM00392">
    <property type="entry name" value="PROF"/>
    <property type="match status" value="1"/>
</dbReference>
<dbReference type="GO" id="GO:0005938">
    <property type="term" value="C:cell cortex"/>
    <property type="evidence" value="ECO:0007669"/>
    <property type="project" value="TreeGrafter"/>
</dbReference>
<comment type="subunit">
    <text evidence="6">Occurs in many kinds of cells as a complex with monomeric actin in a 1:1 ratio.</text>
</comment>
<keyword evidence="9" id="KW-1185">Reference proteome</keyword>
<dbReference type="HOGENOM" id="CLU_120772_1_1_1"/>
<reference evidence="9" key="2">
    <citation type="submission" date="2015-01" db="EMBL/GenBank/DDBJ databases">
        <title>Evolutionary Origins and Diversification of the Mycorrhizal Mutualists.</title>
        <authorList>
            <consortium name="DOE Joint Genome Institute"/>
            <consortium name="Mycorrhizal Genomics Consortium"/>
            <person name="Kohler A."/>
            <person name="Kuo A."/>
            <person name="Nagy L.G."/>
            <person name="Floudas D."/>
            <person name="Copeland A."/>
            <person name="Barry K.W."/>
            <person name="Cichocki N."/>
            <person name="Veneault-Fourrey C."/>
            <person name="LaButti K."/>
            <person name="Lindquist E.A."/>
            <person name="Lipzen A."/>
            <person name="Lundell T."/>
            <person name="Morin E."/>
            <person name="Murat C."/>
            <person name="Riley R."/>
            <person name="Ohm R."/>
            <person name="Sun H."/>
            <person name="Tunlid A."/>
            <person name="Henrissat B."/>
            <person name="Grigoriev I.V."/>
            <person name="Hibbett D.S."/>
            <person name="Martin F."/>
        </authorList>
    </citation>
    <scope>NUCLEOTIDE SEQUENCE [LARGE SCALE GENOMIC DNA]</scope>
    <source>
        <strain evidence="9">MUT 4182</strain>
    </source>
</reference>
<evidence type="ECO:0000313" key="8">
    <source>
        <dbReference type="EMBL" id="KIO32638.1"/>
    </source>
</evidence>
<evidence type="ECO:0000256" key="2">
    <source>
        <dbReference type="ARBA" id="ARBA00010058"/>
    </source>
</evidence>
<dbReference type="FunFam" id="3.30.450.30:FF:000015">
    <property type="entry name" value="Profilin"/>
    <property type="match status" value="1"/>
</dbReference>
<organism evidence="8 9">
    <name type="scientific">Tulasnella calospora MUT 4182</name>
    <dbReference type="NCBI Taxonomy" id="1051891"/>
    <lineage>
        <taxon>Eukaryota</taxon>
        <taxon>Fungi</taxon>
        <taxon>Dikarya</taxon>
        <taxon>Basidiomycota</taxon>
        <taxon>Agaricomycotina</taxon>
        <taxon>Agaricomycetes</taxon>
        <taxon>Cantharellales</taxon>
        <taxon>Tulasnellaceae</taxon>
        <taxon>Tulasnella</taxon>
    </lineage>
</organism>
<dbReference type="GO" id="GO:0005856">
    <property type="term" value="C:cytoskeleton"/>
    <property type="evidence" value="ECO:0007669"/>
    <property type="project" value="UniProtKB-SubCell"/>
</dbReference>
<evidence type="ECO:0000256" key="5">
    <source>
        <dbReference type="ARBA" id="ARBA00023212"/>
    </source>
</evidence>
<keyword evidence="4 7" id="KW-0009">Actin-binding</keyword>
<dbReference type="PRINTS" id="PR00392">
    <property type="entry name" value="PROFILIN"/>
</dbReference>
<protein>
    <recommendedName>
        <fullName evidence="7">Profilin</fullName>
    </recommendedName>
</protein>
<dbReference type="Proteomes" id="UP000054248">
    <property type="component" value="Unassembled WGS sequence"/>
</dbReference>
<dbReference type="PRINTS" id="PR01640">
    <property type="entry name" value="PROFILINPLNT"/>
</dbReference>
<evidence type="ECO:0000256" key="6">
    <source>
        <dbReference type="RuleBase" id="RU003908"/>
    </source>
</evidence>
<dbReference type="InterPro" id="IPR036140">
    <property type="entry name" value="PFN_sf"/>
</dbReference>
<dbReference type="CDD" id="cd00148">
    <property type="entry name" value="PROF"/>
    <property type="match status" value="1"/>
</dbReference>
<sequence length="126" mass="13277">MSWQTYVDTNLVGTGKVSKAAIVGQQGGVWATSPGFTLSQEEQNAVVGAWRDPSVVQASGVKLASVKYFTLQATPEHIYGKKGADGCIIVKTKQAILVAVYGEPTQAPEATTVVEGLADYLRGVGY</sequence>
<accession>A0A0C3LF82</accession>
<name>A0A0C3LF82_9AGAM</name>
<dbReference type="PANTHER" id="PTHR11604:SF0">
    <property type="entry name" value="PROFILIN"/>
    <property type="match status" value="1"/>
</dbReference>
<comment type="function">
    <text evidence="6">Binds to actin and affects the structure of the cytoskeleton. At high concentrations, profilin prevents the polymerization of actin, whereas it enhances it at low concentrations.</text>
</comment>
<comment type="similarity">
    <text evidence="2 7">Belongs to the profilin family.</text>
</comment>
<evidence type="ECO:0000256" key="1">
    <source>
        <dbReference type="ARBA" id="ARBA00004245"/>
    </source>
</evidence>
<evidence type="ECO:0000256" key="7">
    <source>
        <dbReference type="RuleBase" id="RU003909"/>
    </source>
</evidence>
<dbReference type="InterPro" id="IPR027310">
    <property type="entry name" value="Profilin_CS"/>
</dbReference>
<dbReference type="PANTHER" id="PTHR11604">
    <property type="entry name" value="PROFILIN"/>
    <property type="match status" value="1"/>
</dbReference>
<keyword evidence="5 6" id="KW-0206">Cytoskeleton</keyword>
<evidence type="ECO:0000256" key="3">
    <source>
        <dbReference type="ARBA" id="ARBA00022490"/>
    </source>
</evidence>
<dbReference type="SUPFAM" id="SSF55770">
    <property type="entry name" value="Profilin (actin-binding protein)"/>
    <property type="match status" value="1"/>
</dbReference>
<dbReference type="Pfam" id="PF00235">
    <property type="entry name" value="Profilin"/>
    <property type="match status" value="1"/>
</dbReference>
<dbReference type="GO" id="GO:0003785">
    <property type="term" value="F:actin monomer binding"/>
    <property type="evidence" value="ECO:0007669"/>
    <property type="project" value="TreeGrafter"/>
</dbReference>
<dbReference type="InterPro" id="IPR048278">
    <property type="entry name" value="PFN"/>
</dbReference>
<dbReference type="PROSITE" id="PS00414">
    <property type="entry name" value="PROFILIN"/>
    <property type="match status" value="1"/>
</dbReference>